<dbReference type="CDD" id="cd03801">
    <property type="entry name" value="GT4_PimA-like"/>
    <property type="match status" value="1"/>
</dbReference>
<feature type="domain" description="Glycosyl transferase family 1" evidence="1">
    <location>
        <begin position="190"/>
        <end position="337"/>
    </location>
</feature>
<proteinExistence type="predicted"/>
<dbReference type="PANTHER" id="PTHR12526:SF630">
    <property type="entry name" value="GLYCOSYLTRANSFERASE"/>
    <property type="match status" value="1"/>
</dbReference>
<name>D7N9N3_9BACT</name>
<dbReference type="Proteomes" id="UP000003805">
    <property type="component" value="Miscellaneous, Scaffold supercont1.1"/>
</dbReference>
<reference evidence="3" key="1">
    <citation type="submission" date="2010-02" db="EMBL/GenBank/DDBJ databases">
        <title>The Genome Sequence of Prevotella oris strain C735.</title>
        <authorList>
            <consortium name="The Broad Institute Genome Sequencing Platform"/>
            <person name="Ward D."/>
            <person name="Feldgarden M."/>
            <person name="Earl A."/>
            <person name="Young S.K."/>
            <person name="Zeng Q."/>
            <person name="Koehrsen M."/>
            <person name="Alvarado L."/>
            <person name="Berlin A."/>
            <person name="Bochicchio J."/>
            <person name="Borenstein D."/>
            <person name="Chapman S.B."/>
            <person name="Chen Z."/>
            <person name="Engels R."/>
            <person name="Freedman E."/>
            <person name="Gellesch M."/>
            <person name="Goldberg J."/>
            <person name="Griggs A."/>
            <person name="Gujja S."/>
            <person name="Heilman E."/>
            <person name="Heiman D."/>
            <person name="Hepburn T."/>
            <person name="Howarth C."/>
            <person name="Jen D."/>
            <person name="Larson L."/>
            <person name="Mehta T."/>
            <person name="Park D."/>
            <person name="Pearson M."/>
            <person name="Roberts A."/>
            <person name="Saif S."/>
            <person name="Shea T."/>
            <person name="Shenoy N."/>
            <person name="Sisk P."/>
            <person name="Stolte C."/>
            <person name="Sykes S."/>
            <person name="Thomson T."/>
            <person name="Walk T."/>
            <person name="White J."/>
            <person name="Yandava C."/>
            <person name="Sibley C.D."/>
            <person name="Field T.R."/>
            <person name="Grinwis M."/>
            <person name="Eshaghurshan C.S."/>
            <person name="Surette M.G."/>
            <person name="Haas B."/>
            <person name="Nusbaum C."/>
            <person name="Birren B."/>
        </authorList>
    </citation>
    <scope>NUCLEOTIDE SEQUENCE [LARGE SCALE GENOMIC DNA]</scope>
    <source>
        <strain evidence="3">C735</strain>
    </source>
</reference>
<feature type="domain" description="Glycosyltransferase subfamily 4-like N-terminal" evidence="2">
    <location>
        <begin position="16"/>
        <end position="176"/>
    </location>
</feature>
<dbReference type="PANTHER" id="PTHR12526">
    <property type="entry name" value="GLYCOSYLTRANSFERASE"/>
    <property type="match status" value="1"/>
</dbReference>
<keyword evidence="3" id="KW-0808">Transferase</keyword>
<dbReference type="Pfam" id="PF13439">
    <property type="entry name" value="Glyco_transf_4"/>
    <property type="match status" value="1"/>
</dbReference>
<dbReference type="HOGENOM" id="CLU_009583_0_1_10"/>
<sequence length="362" mass="41218">MIRKIKVLFITARSDFGGGPRHVEQLIENMPKEVEIYMAYPKGGEPYGKMWDRSSRIKDYCEIPYRQLSLSALWHLRTFLKENHITIVHSHGQGAGIYAKLLKLLTPSICVIHTFHGAASINDSLLKNTIYHFFNRGLSKVVKHYICVSEGERRSAIALRYCTPDNTSVIYNGVEEQYNTINNIVKDNIIRVVSLSRFDYAKHMELAYEIAFALKNNANIQFVWVGDGEDMPRLKKKSEQDGCNIVFTGFSNIPTKYLQTSDIYLSTSRFEGLPYALIEACEASLPIIATDVVGNNEVCVNHENGILFSTKDGGVAAILTLASDELLRKKYAWQSRKRFEDHFTIPQMVQAIFNIYSELNKQ</sequence>
<accession>D7N9N3</accession>
<dbReference type="Gene3D" id="3.40.50.2000">
    <property type="entry name" value="Glycogen Phosphorylase B"/>
    <property type="match status" value="2"/>
</dbReference>
<dbReference type="EMBL" id="GL349564">
    <property type="protein sequence ID" value="EFI49640.1"/>
    <property type="molecule type" value="Genomic_DNA"/>
</dbReference>
<dbReference type="Pfam" id="PF00534">
    <property type="entry name" value="Glycos_transf_1"/>
    <property type="match status" value="1"/>
</dbReference>
<dbReference type="InterPro" id="IPR001296">
    <property type="entry name" value="Glyco_trans_1"/>
</dbReference>
<keyword evidence="4" id="KW-1185">Reference proteome</keyword>
<gene>
    <name evidence="3" type="ORF">HMPREF0665_00364</name>
</gene>
<organism evidence="3 4">
    <name type="scientific">Segatella oris C735</name>
    <dbReference type="NCBI Taxonomy" id="563008"/>
    <lineage>
        <taxon>Bacteria</taxon>
        <taxon>Pseudomonadati</taxon>
        <taxon>Bacteroidota</taxon>
        <taxon>Bacteroidia</taxon>
        <taxon>Bacteroidales</taxon>
        <taxon>Prevotellaceae</taxon>
        <taxon>Segatella</taxon>
    </lineage>
</organism>
<dbReference type="RefSeq" id="WP_004376458.1">
    <property type="nucleotide sequence ID" value="NZ_GL349564.1"/>
</dbReference>
<evidence type="ECO:0000259" key="1">
    <source>
        <dbReference type="Pfam" id="PF00534"/>
    </source>
</evidence>
<dbReference type="AlphaFoldDB" id="D7N9N3"/>
<dbReference type="InterPro" id="IPR028098">
    <property type="entry name" value="Glyco_trans_4-like_N"/>
</dbReference>
<dbReference type="GO" id="GO:0016757">
    <property type="term" value="F:glycosyltransferase activity"/>
    <property type="evidence" value="ECO:0007669"/>
    <property type="project" value="InterPro"/>
</dbReference>
<protein>
    <submittedName>
        <fullName evidence="3">Glycosyl transferase</fullName>
    </submittedName>
</protein>
<dbReference type="eggNOG" id="COG0438">
    <property type="taxonomic scope" value="Bacteria"/>
</dbReference>
<evidence type="ECO:0000259" key="2">
    <source>
        <dbReference type="Pfam" id="PF13439"/>
    </source>
</evidence>
<evidence type="ECO:0000313" key="3">
    <source>
        <dbReference type="EMBL" id="EFI49640.1"/>
    </source>
</evidence>
<evidence type="ECO:0000313" key="4">
    <source>
        <dbReference type="Proteomes" id="UP000003805"/>
    </source>
</evidence>
<dbReference type="SUPFAM" id="SSF53756">
    <property type="entry name" value="UDP-Glycosyltransferase/glycogen phosphorylase"/>
    <property type="match status" value="1"/>
</dbReference>